<protein>
    <submittedName>
        <fullName evidence="2">Uncharacterized protein</fullName>
    </submittedName>
</protein>
<dbReference type="EMBL" id="LVLJ01000012">
    <property type="protein sequence ID" value="OAE35992.1"/>
    <property type="molecule type" value="Genomic_DNA"/>
</dbReference>
<gene>
    <name evidence="2" type="ORF">AXG93_93s1310</name>
</gene>
<name>A0A176WUM9_MARPO</name>
<sequence length="72" mass="7898">MTRSDARASEPRGATVKLDPERDEGGRQARLPQSFLLSEPRCVNVNAISADICEGIVVEQSSTPTLRDEAIW</sequence>
<dbReference type="AlphaFoldDB" id="A0A176WUM9"/>
<evidence type="ECO:0000256" key="1">
    <source>
        <dbReference type="SAM" id="MobiDB-lite"/>
    </source>
</evidence>
<reference evidence="2" key="1">
    <citation type="submission" date="2016-03" db="EMBL/GenBank/DDBJ databases">
        <title>Mechanisms controlling the formation of the plant cell surface in tip-growing cells are functionally conserved among land plants.</title>
        <authorList>
            <person name="Honkanen S."/>
            <person name="Jones V.A."/>
            <person name="Morieri G."/>
            <person name="Champion C."/>
            <person name="Hetherington A.J."/>
            <person name="Kelly S."/>
            <person name="Saint-Marcoux D."/>
            <person name="Proust H."/>
            <person name="Prescott H."/>
            <person name="Dolan L."/>
        </authorList>
    </citation>
    <scope>NUCLEOTIDE SEQUENCE [LARGE SCALE GENOMIC DNA]</scope>
    <source>
        <tissue evidence="2">Whole gametophyte</tissue>
    </source>
</reference>
<comment type="caution">
    <text evidence="2">The sequence shown here is derived from an EMBL/GenBank/DDBJ whole genome shotgun (WGS) entry which is preliminary data.</text>
</comment>
<evidence type="ECO:0000313" key="2">
    <source>
        <dbReference type="EMBL" id="OAE35992.1"/>
    </source>
</evidence>
<feature type="compositionally biased region" description="Basic and acidic residues" evidence="1">
    <location>
        <begin position="1"/>
        <end position="10"/>
    </location>
</feature>
<evidence type="ECO:0000313" key="3">
    <source>
        <dbReference type="Proteomes" id="UP000077202"/>
    </source>
</evidence>
<accession>A0A176WUM9</accession>
<feature type="compositionally biased region" description="Basic and acidic residues" evidence="1">
    <location>
        <begin position="18"/>
        <end position="27"/>
    </location>
</feature>
<dbReference type="Proteomes" id="UP000077202">
    <property type="component" value="Unassembled WGS sequence"/>
</dbReference>
<proteinExistence type="predicted"/>
<organism evidence="2 3">
    <name type="scientific">Marchantia polymorpha subsp. ruderalis</name>
    <dbReference type="NCBI Taxonomy" id="1480154"/>
    <lineage>
        <taxon>Eukaryota</taxon>
        <taxon>Viridiplantae</taxon>
        <taxon>Streptophyta</taxon>
        <taxon>Embryophyta</taxon>
        <taxon>Marchantiophyta</taxon>
        <taxon>Marchantiopsida</taxon>
        <taxon>Marchantiidae</taxon>
        <taxon>Marchantiales</taxon>
        <taxon>Marchantiaceae</taxon>
        <taxon>Marchantia</taxon>
    </lineage>
</organism>
<feature type="region of interest" description="Disordered" evidence="1">
    <location>
        <begin position="1"/>
        <end position="29"/>
    </location>
</feature>
<keyword evidence="3" id="KW-1185">Reference proteome</keyword>